<dbReference type="InterPro" id="IPR003439">
    <property type="entry name" value="ABC_transporter-like_ATP-bd"/>
</dbReference>
<proteinExistence type="predicted"/>
<feature type="region of interest" description="Disordered" evidence="12">
    <location>
        <begin position="883"/>
        <end position="902"/>
    </location>
</feature>
<keyword evidence="10" id="KW-0325">Glycoprotein</keyword>
<feature type="transmembrane region" description="Helical" evidence="13">
    <location>
        <begin position="1167"/>
        <end position="1189"/>
    </location>
</feature>
<evidence type="ECO:0000256" key="8">
    <source>
        <dbReference type="ARBA" id="ARBA00023055"/>
    </source>
</evidence>
<feature type="transmembrane region" description="Helical" evidence="13">
    <location>
        <begin position="334"/>
        <end position="357"/>
    </location>
</feature>
<name>A0A8B8RFP3_CAMFR</name>
<dbReference type="GO" id="GO:0005319">
    <property type="term" value="F:lipid transporter activity"/>
    <property type="evidence" value="ECO:0007669"/>
    <property type="project" value="TreeGrafter"/>
</dbReference>
<dbReference type="Pfam" id="PF23321">
    <property type="entry name" value="R1_ABCA1"/>
    <property type="match status" value="1"/>
</dbReference>
<evidence type="ECO:0000259" key="14">
    <source>
        <dbReference type="PROSITE" id="PS50893"/>
    </source>
</evidence>
<dbReference type="SUPFAM" id="SSF52540">
    <property type="entry name" value="P-loop containing nucleoside triphosphate hydrolases"/>
    <property type="match status" value="2"/>
</dbReference>
<evidence type="ECO:0000256" key="11">
    <source>
        <dbReference type="ARBA" id="ARBA00050894"/>
    </source>
</evidence>
<evidence type="ECO:0000256" key="4">
    <source>
        <dbReference type="ARBA" id="ARBA00022737"/>
    </source>
</evidence>
<evidence type="ECO:0000256" key="2">
    <source>
        <dbReference type="ARBA" id="ARBA00022448"/>
    </source>
</evidence>
<feature type="transmembrane region" description="Helical" evidence="13">
    <location>
        <begin position="294"/>
        <end position="322"/>
    </location>
</feature>
<dbReference type="InterPro" id="IPR027417">
    <property type="entry name" value="P-loop_NTPase"/>
</dbReference>
<evidence type="ECO:0000256" key="12">
    <source>
        <dbReference type="SAM" id="MobiDB-lite"/>
    </source>
</evidence>
<dbReference type="RefSeq" id="XP_032316786.1">
    <property type="nucleotide sequence ID" value="XM_032460895.1"/>
</dbReference>
<dbReference type="GeneID" id="106730764"/>
<dbReference type="PANTHER" id="PTHR19229:SF101">
    <property type="entry name" value="ATP-BINDING CASSETTE, SUB-FAMILY A (ABC1), MEMBER 16"/>
    <property type="match status" value="1"/>
</dbReference>
<feature type="domain" description="ABC transporter" evidence="14">
    <location>
        <begin position="567"/>
        <end position="796"/>
    </location>
</feature>
<dbReference type="InterPro" id="IPR003593">
    <property type="entry name" value="AAA+_ATPase"/>
</dbReference>
<keyword evidence="7 13" id="KW-1133">Transmembrane helix</keyword>
<evidence type="ECO:0000256" key="5">
    <source>
        <dbReference type="ARBA" id="ARBA00022741"/>
    </source>
</evidence>
<protein>
    <submittedName>
        <fullName evidence="16">ATP-binding cassette sub-family A member 3-like</fullName>
    </submittedName>
</protein>
<dbReference type="InterPro" id="IPR013525">
    <property type="entry name" value="ABC2_TM"/>
</dbReference>
<dbReference type="SMART" id="SM00382">
    <property type="entry name" value="AAA"/>
    <property type="match status" value="2"/>
</dbReference>
<keyword evidence="4" id="KW-0677">Repeat</keyword>
<dbReference type="Pfam" id="PF00005">
    <property type="entry name" value="ABC_tran"/>
    <property type="match status" value="2"/>
</dbReference>
<dbReference type="Proteomes" id="UP000694856">
    <property type="component" value="Chromosome 18"/>
</dbReference>
<evidence type="ECO:0000256" key="7">
    <source>
        <dbReference type="ARBA" id="ARBA00022989"/>
    </source>
</evidence>
<dbReference type="PROSITE" id="PS00211">
    <property type="entry name" value="ABC_TRANSPORTER_1"/>
    <property type="match status" value="1"/>
</dbReference>
<dbReference type="GO" id="GO:0012505">
    <property type="term" value="C:endomembrane system"/>
    <property type="evidence" value="ECO:0007669"/>
    <property type="project" value="UniProtKB-SubCell"/>
</dbReference>
<keyword evidence="3 13" id="KW-0812">Transmembrane</keyword>
<feature type="transmembrane region" description="Helical" evidence="13">
    <location>
        <begin position="24"/>
        <end position="48"/>
    </location>
</feature>
<comment type="subcellular location">
    <subcellularLocation>
        <location evidence="1">Endomembrane system</location>
        <topology evidence="1">Multi-pass membrane protein</topology>
    </subcellularLocation>
</comment>
<feature type="domain" description="ABC transporter" evidence="14">
    <location>
        <begin position="1403"/>
        <end position="1636"/>
    </location>
</feature>
<dbReference type="CDD" id="cd03263">
    <property type="entry name" value="ABC_subfamily_A"/>
    <property type="match status" value="2"/>
</dbReference>
<dbReference type="GO" id="GO:0005737">
    <property type="term" value="C:cytoplasm"/>
    <property type="evidence" value="ECO:0007669"/>
    <property type="project" value="UniProtKB-ARBA"/>
</dbReference>
<evidence type="ECO:0000256" key="9">
    <source>
        <dbReference type="ARBA" id="ARBA00023136"/>
    </source>
</evidence>
<evidence type="ECO:0000313" key="15">
    <source>
        <dbReference type="Proteomes" id="UP000694856"/>
    </source>
</evidence>
<feature type="transmembrane region" description="Helical" evidence="13">
    <location>
        <begin position="1113"/>
        <end position="1133"/>
    </location>
</feature>
<evidence type="ECO:0000256" key="13">
    <source>
        <dbReference type="SAM" id="Phobius"/>
    </source>
</evidence>
<feature type="transmembrane region" description="Helical" evidence="13">
    <location>
        <begin position="252"/>
        <end position="273"/>
    </location>
</feature>
<gene>
    <name evidence="16" type="primary">LOC106730764</name>
</gene>
<evidence type="ECO:0000313" key="16">
    <source>
        <dbReference type="RefSeq" id="XP_032316786.1"/>
    </source>
</evidence>
<dbReference type="GO" id="GO:0016887">
    <property type="term" value="F:ATP hydrolysis activity"/>
    <property type="evidence" value="ECO:0007669"/>
    <property type="project" value="InterPro"/>
</dbReference>
<keyword evidence="5" id="KW-0547">Nucleotide-binding</keyword>
<dbReference type="FunFam" id="3.40.50.300:FF:000327">
    <property type="entry name" value="ATP-binding cassette sub-family A member 3"/>
    <property type="match status" value="1"/>
</dbReference>
<organism evidence="15 16">
    <name type="scientific">Camelus ferus</name>
    <name type="common">Wild bactrian camel</name>
    <name type="synonym">Camelus bactrianus ferus</name>
    <dbReference type="NCBI Taxonomy" id="419612"/>
    <lineage>
        <taxon>Eukaryota</taxon>
        <taxon>Metazoa</taxon>
        <taxon>Chordata</taxon>
        <taxon>Craniata</taxon>
        <taxon>Vertebrata</taxon>
        <taxon>Euteleostomi</taxon>
        <taxon>Mammalia</taxon>
        <taxon>Eutheria</taxon>
        <taxon>Laurasiatheria</taxon>
        <taxon>Artiodactyla</taxon>
        <taxon>Tylopoda</taxon>
        <taxon>Camelidae</taxon>
        <taxon>Camelus</taxon>
    </lineage>
</organism>
<dbReference type="GO" id="GO:0005524">
    <property type="term" value="F:ATP binding"/>
    <property type="evidence" value="ECO:0007669"/>
    <property type="project" value="UniProtKB-KW"/>
</dbReference>
<evidence type="ECO:0000256" key="10">
    <source>
        <dbReference type="ARBA" id="ARBA00023180"/>
    </source>
</evidence>
<feature type="transmembrane region" description="Helical" evidence="13">
    <location>
        <begin position="487"/>
        <end position="509"/>
    </location>
</feature>
<dbReference type="InterPro" id="IPR026082">
    <property type="entry name" value="ABCA"/>
</dbReference>
<keyword evidence="8" id="KW-0445">Lipid transport</keyword>
<feature type="transmembrane region" description="Helical" evidence="13">
    <location>
        <begin position="1322"/>
        <end position="1345"/>
    </location>
</feature>
<sequence length="1729" mass="197488">MDLLTLKQFAVLLWKNFTLKRRQFFSLIFEVLTALVFPVMLLLFRAIIKLPVNGPYNFTSQPISTLPPFLQNPREWKLIYVPSKIDVVKEITENVKRNLNIDIKVQGFSSESEFEEYVKYDYGSYKVLAAIVFDCDFKNSGDPLPLQVKYHLRFIRIQRTILWPDTIGWKTSFLFPNHPFPGPRNPDHNDGGSPGYIREGFLAVQHALDKAIMLYHESNARQKLFDGISIFVQRFPYPAYPHDGLLWLTGSYLPLIFILMFSPTVLSIVRSIVWEKENRLKEYQLTIGIRNWMLWAAYFFTFFVFHIFIIALICMLFFTKIIREPLFRYSDYSFIFFFLTCYAIASIFFAFMISTFFSKGPLPQRRGLLKQVGLLHLKEVQCFAFVSIGPQPHLFPCHGCSGSSAALWHARLAASAGSLIYFASFFPFNSVAQNFGEITLTRKVASCLSSNVALALGIKLLVTLEIKRIGVKWNNLWTPASLDDNLVLGHMSGMLLLDAFLYGLATWYIENVFPGKYGVPKPWYFFLMRSYWFGQPRIKRKKRKVKDGEVTQNKYFEPEPTSLVAGIQIKNLYKEFGDKVAINNMSLNLYEGQITIFLGQNGAGKSTTLSILTGRYPPTRGEVYVDGYDITKNITKIRESLGFCPQHDLLFNDLTLSEHLFFYSVVKSVSHKVSPVEIDHMLSTFNLLEKRDAFSQSLSGGMKRKLSIIIALSGGSKVVILDEPSSGMDPVSRRATWDLLQQFKHNRTILLTTHYMDEADVLGDRIAIMINGTLRCCGSSIFLKQIYGAGYHIVMEREPHCDVDEVSAMIQSHIPGAVLENCFGAELSFILPKEHTHRFEALFNDLETNQKELGIANFGASITTMEEVFLKVNRLADSQMNVRPTQSTPLKSKKIRQDMKQNKNVSRNCNRPVFSRLNEIANIKFNTGFLLYCQQFHSMFMKRALFTWRNWKLSLLQMSVILFVTTYLFSSLNLDSEPPAREMDLSQYGRTIVPYSISGNSDLALNIVKNLEIFLKLKNQELRKVQGNVKNYILENKECHDFSIIAFSIEVVKNKTVFTLLFNNEAYHSAATSLAVLDNSLFTSLSGPNASIKASNKPQPLSLYGTNELPTSGLEIVLCLAFGMALVAGSFCLQTVTERTNKAKHIQFVSGVYLLTYWLSALLWDLIYFFVTCCLLLGVFVYCGVDALVADYHFLDTMMIFMLYGWSVVPLMYLGSLLFSSSAAAYIKLTLFNYFSAVFSIIIHAIIQYYRKDIPQSTRTSIGNALMMLPGNNFVVSISRFFDDYQVKKLCAKQLKNIYLDCGKKFVKNKIYSFGERGITKFLISLAAQGLIYLLLLLCLESTFWNLKNFVYHKIIFNVYKKFMKGTKATVSTQVTKEYEDKDVEDERKRVLTLLTNLKRAPLLLNELTKIYYKCPVVKAVRNISLLVQKYECFGLLGLNGAGKTTTFKMLTGEETTTSGLVLIDGISITENIRKIRSRIGYCPQSDPMLNHMTGRELLIMYARLRGVPEPDIYMYVEIFLHSMHLETHADKYIYTYSGGNKRKLNTAIALMGKSSVVFLDEPSTGMDPVARRLLWDTVTWMCKTGKAIIITSHSMEECEALCTRLAIMVKGQFKCLGSPQHLRNKFGNVYILTAKIKIDENEDKLAEFKEFIATTFPGSVLKQENQRILNYYIPSKDNTWGKVFGILEEAKEQFNLEDYSISQITLEQVFLSFANLQYTEDDYQQKVP</sequence>
<evidence type="ECO:0000256" key="6">
    <source>
        <dbReference type="ARBA" id="ARBA00022840"/>
    </source>
</evidence>
<dbReference type="InterPro" id="IPR017871">
    <property type="entry name" value="ABC_transporter-like_CS"/>
</dbReference>
<keyword evidence="15" id="KW-1185">Reference proteome</keyword>
<keyword evidence="2" id="KW-0813">Transport</keyword>
<dbReference type="Pfam" id="PF12698">
    <property type="entry name" value="ABC2_membrane_3"/>
    <property type="match status" value="2"/>
</dbReference>
<keyword evidence="9 13" id="KW-0472">Membrane</keyword>
<evidence type="ECO:0000256" key="1">
    <source>
        <dbReference type="ARBA" id="ARBA00004127"/>
    </source>
</evidence>
<dbReference type="FunFam" id="3.40.50.300:FF:000465">
    <property type="entry name" value="ATP-binding cassette, sub-family A (ABC1), member 3"/>
    <property type="match status" value="1"/>
</dbReference>
<dbReference type="GO" id="GO:0140359">
    <property type="term" value="F:ABC-type transporter activity"/>
    <property type="evidence" value="ECO:0007669"/>
    <property type="project" value="InterPro"/>
</dbReference>
<feature type="transmembrane region" description="Helical" evidence="13">
    <location>
        <begin position="1201"/>
        <end position="1219"/>
    </location>
</feature>
<dbReference type="Gene3D" id="3.40.50.300">
    <property type="entry name" value="P-loop containing nucleotide triphosphate hydrolases"/>
    <property type="match status" value="2"/>
</dbReference>
<dbReference type="GO" id="GO:0016020">
    <property type="term" value="C:membrane"/>
    <property type="evidence" value="ECO:0007669"/>
    <property type="project" value="InterPro"/>
</dbReference>
<feature type="transmembrane region" description="Helical" evidence="13">
    <location>
        <begin position="1231"/>
        <end position="1250"/>
    </location>
</feature>
<evidence type="ECO:0000256" key="3">
    <source>
        <dbReference type="ARBA" id="ARBA00022692"/>
    </source>
</evidence>
<accession>A0A8B8RFP3</accession>
<dbReference type="PROSITE" id="PS50893">
    <property type="entry name" value="ABC_TRANSPORTER_2"/>
    <property type="match status" value="2"/>
</dbReference>
<dbReference type="PANTHER" id="PTHR19229">
    <property type="entry name" value="ATP-BINDING CASSETTE TRANSPORTER SUBFAMILY A ABCA"/>
    <property type="match status" value="1"/>
</dbReference>
<reference evidence="16" key="1">
    <citation type="submission" date="2025-08" db="UniProtKB">
        <authorList>
            <consortium name="RefSeq"/>
        </authorList>
    </citation>
    <scope>IDENTIFICATION</scope>
    <source>
        <tissue evidence="16">Ear skin</tissue>
    </source>
</reference>
<dbReference type="InterPro" id="IPR056264">
    <property type="entry name" value="R2_ABCA1-4-like"/>
</dbReference>
<keyword evidence="6" id="KW-0067">ATP-binding</keyword>
<dbReference type="KEGG" id="cfr:106730764"/>
<comment type="catalytic activity">
    <reaction evidence="11">
        <text>cholesterol(in) + ATP + H2O = cholesterol(out) + ADP + phosphate + H(+)</text>
        <dbReference type="Rhea" id="RHEA:39051"/>
        <dbReference type="ChEBI" id="CHEBI:15377"/>
        <dbReference type="ChEBI" id="CHEBI:15378"/>
        <dbReference type="ChEBI" id="CHEBI:16113"/>
        <dbReference type="ChEBI" id="CHEBI:30616"/>
        <dbReference type="ChEBI" id="CHEBI:43474"/>
        <dbReference type="ChEBI" id="CHEBI:456216"/>
    </reaction>
    <physiologicalReaction direction="left-to-right" evidence="11">
        <dbReference type="Rhea" id="RHEA:39052"/>
    </physiologicalReaction>
</comment>